<feature type="compositionally biased region" description="Gly residues" evidence="1">
    <location>
        <begin position="25"/>
        <end position="34"/>
    </location>
</feature>
<reference evidence="2 3" key="1">
    <citation type="journal article" date="2019" name="Int. J. Syst. Evol. Microbiol.">
        <title>The Global Catalogue of Microorganisms (GCM) 10K type strain sequencing project: providing services to taxonomists for standard genome sequencing and annotation.</title>
        <authorList>
            <consortium name="The Broad Institute Genomics Platform"/>
            <consortium name="The Broad Institute Genome Sequencing Center for Infectious Disease"/>
            <person name="Wu L."/>
            <person name="Ma J."/>
        </authorList>
    </citation>
    <scope>NUCLEOTIDE SEQUENCE [LARGE SCALE GENOMIC DNA]</scope>
    <source>
        <strain evidence="2 3">YIM 94188</strain>
    </source>
</reference>
<proteinExistence type="predicted"/>
<gene>
    <name evidence="2" type="ORF">ACFQEV_11715</name>
</gene>
<dbReference type="RefSeq" id="WP_379696078.1">
    <property type="nucleotide sequence ID" value="NZ_JBHSXH010000015.1"/>
</dbReference>
<organism evidence="2 3">
    <name type="scientific">Halopelagius fulvigenes</name>
    <dbReference type="NCBI Taxonomy" id="1198324"/>
    <lineage>
        <taxon>Archaea</taxon>
        <taxon>Methanobacteriati</taxon>
        <taxon>Methanobacteriota</taxon>
        <taxon>Stenosarchaea group</taxon>
        <taxon>Halobacteria</taxon>
        <taxon>Halobacteriales</taxon>
        <taxon>Haloferacaceae</taxon>
    </lineage>
</organism>
<comment type="caution">
    <text evidence="2">The sequence shown here is derived from an EMBL/GenBank/DDBJ whole genome shotgun (WGS) entry which is preliminary data.</text>
</comment>
<evidence type="ECO:0000256" key="1">
    <source>
        <dbReference type="SAM" id="MobiDB-lite"/>
    </source>
</evidence>
<name>A0ABD5U182_9EURY</name>
<feature type="region of interest" description="Disordered" evidence="1">
    <location>
        <begin position="1"/>
        <end position="40"/>
    </location>
</feature>
<dbReference type="EMBL" id="JBHSXH010000015">
    <property type="protein sequence ID" value="MFC6825651.1"/>
    <property type="molecule type" value="Genomic_DNA"/>
</dbReference>
<accession>A0ABD5U182</accession>
<dbReference type="AlphaFoldDB" id="A0ABD5U182"/>
<keyword evidence="3" id="KW-1185">Reference proteome</keyword>
<dbReference type="Proteomes" id="UP001596408">
    <property type="component" value="Unassembled WGS sequence"/>
</dbReference>
<evidence type="ECO:0000313" key="2">
    <source>
        <dbReference type="EMBL" id="MFC6825651.1"/>
    </source>
</evidence>
<evidence type="ECO:0000313" key="3">
    <source>
        <dbReference type="Proteomes" id="UP001596408"/>
    </source>
</evidence>
<sequence>MVDLSTSAPRPAARGFTLGEREGATLGGERGGTLGPQSEQGYRARLTTADGRRTDITSIIGMDLTLEHTAPSDVSLTVPRINGLGSFKFADLDLFYGDSLIFKGRVEEFPGPGRGEEATLAGRGPALELARGDITVDYSGLRVSEAIRRFWTDHTTFTATVYDPETATTLSDGTFEGTPLEVLQDLHERVGMRFTVQHTAADRLVESYKPGALVRQGTWTSVDDSATGSVTDYANKVIVKGKISSDGTQVSATASDQAEIDALGETIPWRITDPTLTTDADCQARADSALEERLRQDTLSGEIVIIPELVLPGYLFEIPEWGGEQYPIETVSYSESIGQATATLKINPPKDSIDILDGLERDVRRLQKTQ</sequence>
<protein>
    <submittedName>
        <fullName evidence="2">Uncharacterized protein</fullName>
    </submittedName>
</protein>